<dbReference type="GO" id="GO:0098793">
    <property type="term" value="C:presynapse"/>
    <property type="evidence" value="ECO:0007669"/>
    <property type="project" value="GOC"/>
</dbReference>
<dbReference type="GO" id="GO:0043005">
    <property type="term" value="C:neuron projection"/>
    <property type="evidence" value="ECO:0007669"/>
    <property type="project" value="TreeGrafter"/>
</dbReference>
<dbReference type="FunFam" id="3.30.1370.10:FF:000004">
    <property type="entry name" value="Fragile X mental retardation 1, isoform CRA_e"/>
    <property type="match status" value="1"/>
</dbReference>
<dbReference type="Gene3D" id="3.30.1370.10">
    <property type="entry name" value="K Homology domain, type 1"/>
    <property type="match status" value="2"/>
</dbReference>
<comment type="caution">
    <text evidence="9">The sequence shown here is derived from an EMBL/GenBank/DDBJ whole genome shotgun (WGS) entry which is preliminary data.</text>
</comment>
<dbReference type="InterPro" id="IPR004087">
    <property type="entry name" value="KH_dom"/>
</dbReference>
<dbReference type="GO" id="GO:0003730">
    <property type="term" value="F:mRNA 3'-UTR binding"/>
    <property type="evidence" value="ECO:0007669"/>
    <property type="project" value="TreeGrafter"/>
</dbReference>
<dbReference type="Pfam" id="PF12235">
    <property type="entry name" value="FXMRP1_C_core"/>
    <property type="match status" value="1"/>
</dbReference>
<dbReference type="PANTHER" id="PTHR10603:SF6">
    <property type="entry name" value="RNA-BINDING PROTEIN FXR1"/>
    <property type="match status" value="1"/>
</dbReference>
<dbReference type="Proteomes" id="UP000822369">
    <property type="component" value="Chromosome 17"/>
</dbReference>
<dbReference type="SUPFAM" id="SSF54791">
    <property type="entry name" value="Eukaryotic type KH-domain (KH-domain type I)"/>
    <property type="match status" value="2"/>
</dbReference>
<accession>A0A9D3BCX7</accession>
<evidence type="ECO:0000313" key="10">
    <source>
        <dbReference type="Proteomes" id="UP000822369"/>
    </source>
</evidence>
<dbReference type="InterPro" id="IPR041560">
    <property type="entry name" value="Tudor_FRM1"/>
</dbReference>
<dbReference type="InterPro" id="IPR040472">
    <property type="entry name" value="FMRP_KH0"/>
</dbReference>
<dbReference type="FunFam" id="2.30.30.140:FF:000002">
    <property type="entry name" value="Fragile X mental retardation 1, isoform CRA_e"/>
    <property type="match status" value="1"/>
</dbReference>
<evidence type="ECO:0000256" key="5">
    <source>
        <dbReference type="ARBA" id="ARBA00022884"/>
    </source>
</evidence>
<feature type="domain" description="Agenet-like" evidence="8">
    <location>
        <begin position="76"/>
        <end position="128"/>
    </location>
</feature>
<dbReference type="InterPro" id="IPR047496">
    <property type="entry name" value="KH_I_FXR1_rpt3"/>
</dbReference>
<dbReference type="InterPro" id="IPR004088">
    <property type="entry name" value="KH_dom_type_1"/>
</dbReference>
<dbReference type="Pfam" id="PF16096">
    <property type="entry name" value="FXR_C1"/>
    <property type="match status" value="1"/>
</dbReference>
<evidence type="ECO:0000256" key="7">
    <source>
        <dbReference type="SAM" id="MobiDB-lite"/>
    </source>
</evidence>
<dbReference type="Pfam" id="PF17904">
    <property type="entry name" value="KH_9"/>
    <property type="match status" value="1"/>
</dbReference>
<proteinExistence type="inferred from homology"/>
<evidence type="ECO:0000256" key="2">
    <source>
        <dbReference type="ARBA" id="ARBA00006633"/>
    </source>
</evidence>
<evidence type="ECO:0000256" key="6">
    <source>
        <dbReference type="PROSITE-ProRule" id="PRU00117"/>
    </source>
</evidence>
<protein>
    <submittedName>
        <fullName evidence="9">Transcript variant X9</fullName>
    </submittedName>
</protein>
<dbReference type="PROSITE" id="PS51641">
    <property type="entry name" value="AGENET_LIKE"/>
    <property type="match status" value="2"/>
</dbReference>
<evidence type="ECO:0000256" key="1">
    <source>
        <dbReference type="ARBA" id="ARBA00004331"/>
    </source>
</evidence>
<gene>
    <name evidence="9" type="primary">fxr1</name>
    <name evidence="9" type="ORF">G4P62_016020</name>
</gene>
<dbReference type="OMA" id="WPARITK"/>
<dbReference type="Pfam" id="PF05641">
    <property type="entry name" value="Agenet"/>
    <property type="match status" value="1"/>
</dbReference>
<dbReference type="Gene3D" id="2.30.30.140">
    <property type="match status" value="2"/>
</dbReference>
<dbReference type="FunFam" id="2.30.30.140:FF:000001">
    <property type="entry name" value="Fragile X mental retardation 1, isoform CRA_e"/>
    <property type="match status" value="1"/>
</dbReference>
<dbReference type="PANTHER" id="PTHR10603">
    <property type="entry name" value="FRAGILE X MENTAL RETARDATION SYNDROME-RELATED PROTEIN"/>
    <property type="match status" value="1"/>
</dbReference>
<feature type="domain" description="Agenet-like" evidence="8">
    <location>
        <begin position="17"/>
        <end position="63"/>
    </location>
</feature>
<dbReference type="InterPro" id="IPR036612">
    <property type="entry name" value="KH_dom_type_1_sf"/>
</dbReference>
<evidence type="ECO:0000256" key="3">
    <source>
        <dbReference type="ARBA" id="ARBA00022490"/>
    </source>
</evidence>
<dbReference type="GO" id="GO:0099577">
    <property type="term" value="P:regulation of translation at presynapse, modulating synaptic transmission"/>
    <property type="evidence" value="ECO:0007669"/>
    <property type="project" value="TreeGrafter"/>
</dbReference>
<dbReference type="GO" id="GO:0048513">
    <property type="term" value="P:animal organ development"/>
    <property type="evidence" value="ECO:0007669"/>
    <property type="project" value="TreeGrafter"/>
</dbReference>
<feature type="region of interest" description="Disordered" evidence="7">
    <location>
        <begin position="434"/>
        <end position="640"/>
    </location>
</feature>
<dbReference type="SMART" id="SM00322">
    <property type="entry name" value="KH"/>
    <property type="match status" value="2"/>
</dbReference>
<keyword evidence="5 6" id="KW-0694">RNA-binding</keyword>
<dbReference type="GO" id="GO:0045182">
    <property type="term" value="F:translation regulator activity"/>
    <property type="evidence" value="ECO:0007669"/>
    <property type="project" value="TreeGrafter"/>
</dbReference>
<dbReference type="Pfam" id="PF18336">
    <property type="entry name" value="Tudor_FRX1"/>
    <property type="match status" value="1"/>
</dbReference>
<feature type="compositionally biased region" description="Basic and acidic residues" evidence="7">
    <location>
        <begin position="443"/>
        <end position="454"/>
    </location>
</feature>
<dbReference type="GO" id="GO:0010494">
    <property type="term" value="C:cytoplasmic stress granule"/>
    <property type="evidence" value="ECO:0007669"/>
    <property type="project" value="TreeGrafter"/>
</dbReference>
<dbReference type="InterPro" id="IPR040148">
    <property type="entry name" value="FMR1"/>
</dbReference>
<evidence type="ECO:0000256" key="4">
    <source>
        <dbReference type="ARBA" id="ARBA00022737"/>
    </source>
</evidence>
<feature type="compositionally biased region" description="Low complexity" evidence="7">
    <location>
        <begin position="467"/>
        <end position="478"/>
    </location>
</feature>
<organism evidence="9 10">
    <name type="scientific">Nothobranchius furzeri</name>
    <name type="common">Turquoise killifish</name>
    <dbReference type="NCBI Taxonomy" id="105023"/>
    <lineage>
        <taxon>Eukaryota</taxon>
        <taxon>Metazoa</taxon>
        <taxon>Chordata</taxon>
        <taxon>Craniata</taxon>
        <taxon>Vertebrata</taxon>
        <taxon>Euteleostomi</taxon>
        <taxon>Actinopterygii</taxon>
        <taxon>Neopterygii</taxon>
        <taxon>Teleostei</taxon>
        <taxon>Neoteleostei</taxon>
        <taxon>Acanthomorphata</taxon>
        <taxon>Ovalentaria</taxon>
        <taxon>Atherinomorphae</taxon>
        <taxon>Cyprinodontiformes</taxon>
        <taxon>Nothobranchiidae</taxon>
        <taxon>Nothobranchius</taxon>
    </lineage>
</organism>
<dbReference type="AlphaFoldDB" id="A0A9D3BCX7"/>
<comment type="similarity">
    <text evidence="2">Belongs to the FMR1 family.</text>
</comment>
<dbReference type="EMBL" id="JAAVVJ010000017">
    <property type="protein sequence ID" value="KAF7202795.1"/>
    <property type="molecule type" value="Genomic_DNA"/>
</dbReference>
<dbReference type="GO" id="GO:0045727">
    <property type="term" value="P:positive regulation of translation"/>
    <property type="evidence" value="ECO:0007669"/>
    <property type="project" value="TreeGrafter"/>
</dbReference>
<sequence>MNTCRPGILCVSNMEELAVEVRGSNGAYYKGFVKDVHGDSLTIAFENNWQPERQVPFSDVRLPPPADAKKEIGEGEEVEIFSRANEQEPCGWWLAKVRMMKGDFYVIEYAACDATYNEIVTFDRLRPVNPNKAITKNSFHKCTVPVPQDLQEACQGENAHKDFKKAVGACRITYCPETSELVIVSTNDSTVKRVSLLSDMHLRGLRTKLLLMSRNQEATKHLETSRQLVSSFQQEFTVRPDLMGLAIGSHGSNIQQARKVPGVSAIELDEETGTFRIYGETEEAVKQARNFLEFVEDSVQVPRNLVGKVIGKNGKVIQEIVDKSGVVRVRIEGDNDNKQPRQETQGMVPFTFVGTKESIGNVQVLLEYHISYLNAMGELLAEGQQLEEELRQIVDYTQGSSLASFRMKSSRRTGCDVDEVEQLRLERMQIDEQLRQVTQGYRPADRERGDRGERGGFNTENSVGTPSSSLRGSRSYNGRGRGRRGHSYSTGYGTNSEQSNASETDSERKDELSDWSLAGEDQDGERERGARPQRDGRRRPGPGRGRGGPGGRGRGGRGGYNYSSAPRDHDNYQPYGTLEANTETDQTADTDASESNLPANRRRRSRRRRTDEDATLMDGMSESDNASLSENGLGSGGGYC</sequence>
<dbReference type="InterPro" id="IPR022034">
    <property type="entry name" value="FMR1-like_C_core"/>
</dbReference>
<comment type="subcellular location">
    <subcellularLocation>
        <location evidence="1">Cytoplasm</location>
        <location evidence="1">Cytoplasmic ribonucleoprotein granule</location>
    </subcellularLocation>
</comment>
<evidence type="ECO:0000313" key="9">
    <source>
        <dbReference type="EMBL" id="KAF7202795.1"/>
    </source>
</evidence>
<dbReference type="CDD" id="cd22510">
    <property type="entry name" value="KH_I_FXR1_rpt3"/>
    <property type="match status" value="1"/>
</dbReference>
<evidence type="ECO:0000259" key="8">
    <source>
        <dbReference type="PROSITE" id="PS51641"/>
    </source>
</evidence>
<feature type="compositionally biased region" description="Polar residues" evidence="7">
    <location>
        <begin position="494"/>
        <end position="503"/>
    </location>
</feature>
<dbReference type="GO" id="GO:0043488">
    <property type="term" value="P:regulation of mRNA stability"/>
    <property type="evidence" value="ECO:0007669"/>
    <property type="project" value="TreeGrafter"/>
</dbReference>
<reference evidence="9" key="1">
    <citation type="submission" date="2020-03" db="EMBL/GenBank/DDBJ databases">
        <title>Intra-Species Differences in Population Size shape Life History and Genome Evolution.</title>
        <authorList>
            <person name="Willemsen D."/>
            <person name="Cui R."/>
            <person name="Valenzano D.R."/>
        </authorList>
    </citation>
    <scope>NUCLEOTIDE SEQUENCE</scope>
    <source>
        <strain evidence="9">GRZ</strain>
        <tissue evidence="9">Whole</tissue>
    </source>
</reference>
<dbReference type="InterPro" id="IPR008395">
    <property type="entry name" value="Agenet-like_dom"/>
</dbReference>
<dbReference type="GO" id="GO:0051028">
    <property type="term" value="P:mRNA transport"/>
    <property type="evidence" value="ECO:0007669"/>
    <property type="project" value="TreeGrafter"/>
</dbReference>
<name>A0A9D3BCX7_NOTFU</name>
<keyword evidence="3" id="KW-0963">Cytoplasm</keyword>
<dbReference type="FunFam" id="3.30.1370.10:FF:000017">
    <property type="entry name" value="Fragile X mental retardation syndrome-related protein 1"/>
    <property type="match status" value="1"/>
</dbReference>
<dbReference type="GO" id="GO:0005634">
    <property type="term" value="C:nucleus"/>
    <property type="evidence" value="ECO:0007669"/>
    <property type="project" value="TreeGrafter"/>
</dbReference>
<dbReference type="GO" id="GO:0048170">
    <property type="term" value="P:positive regulation of long-term neuronal synaptic plasticity"/>
    <property type="evidence" value="ECO:0007669"/>
    <property type="project" value="TreeGrafter"/>
</dbReference>
<feature type="compositionally biased region" description="Basic and acidic residues" evidence="7">
    <location>
        <begin position="525"/>
        <end position="535"/>
    </location>
</feature>
<keyword evidence="4" id="KW-0677">Repeat</keyword>
<dbReference type="InterPro" id="IPR032172">
    <property type="entry name" value="FXR1_C1"/>
</dbReference>
<dbReference type="PROSITE" id="PS50084">
    <property type="entry name" value="KH_TYPE_1"/>
    <property type="match status" value="2"/>
</dbReference>
<dbReference type="Pfam" id="PF00013">
    <property type="entry name" value="KH_1"/>
    <property type="match status" value="2"/>
</dbReference>
<feature type="compositionally biased region" description="Gly residues" evidence="7">
    <location>
        <begin position="542"/>
        <end position="559"/>
    </location>
</feature>